<dbReference type="InterPro" id="IPR016064">
    <property type="entry name" value="NAD/diacylglycerol_kinase_sf"/>
</dbReference>
<dbReference type="SUPFAM" id="SSF111331">
    <property type="entry name" value="NAD kinase/diacylglycerol kinase-like"/>
    <property type="match status" value="1"/>
</dbReference>
<dbReference type="GO" id="GO:0005524">
    <property type="term" value="F:ATP binding"/>
    <property type="evidence" value="ECO:0007669"/>
    <property type="project" value="UniProtKB-KW"/>
</dbReference>
<reference evidence="27" key="2">
    <citation type="submission" date="2025-09" db="UniProtKB">
        <authorList>
            <consortium name="Ensembl"/>
        </authorList>
    </citation>
    <scope>IDENTIFICATION</scope>
</reference>
<dbReference type="EC" id="2.7.1.107" evidence="21"/>
<dbReference type="Gene3D" id="2.60.200.40">
    <property type="match status" value="1"/>
</dbReference>
<evidence type="ECO:0000313" key="27">
    <source>
        <dbReference type="Ensembl" id="ENSACDP00005009553.1"/>
    </source>
</evidence>
<dbReference type="Pfam" id="PF00781">
    <property type="entry name" value="DAGK_cat"/>
    <property type="match status" value="1"/>
</dbReference>
<dbReference type="SUPFAM" id="SSF50729">
    <property type="entry name" value="PH domain-like"/>
    <property type="match status" value="1"/>
</dbReference>
<dbReference type="Proteomes" id="UP000694521">
    <property type="component" value="Unplaced"/>
</dbReference>
<keyword evidence="9" id="KW-0479">Metal-binding</keyword>
<keyword evidence="28" id="KW-1185">Reference proteome</keyword>
<dbReference type="CDD" id="cd20847">
    <property type="entry name" value="C1_DGKdelta_rpt1"/>
    <property type="match status" value="1"/>
</dbReference>
<dbReference type="FunFam" id="3.30.60.20:FF:000029">
    <property type="entry name" value="Diacylglycerol kinase"/>
    <property type="match status" value="1"/>
</dbReference>
<dbReference type="SUPFAM" id="SSF57889">
    <property type="entry name" value="Cysteine-rich domain"/>
    <property type="match status" value="2"/>
</dbReference>
<dbReference type="PANTHER" id="PTHR11255">
    <property type="entry name" value="DIACYLGLYCEROL KINASE"/>
    <property type="match status" value="1"/>
</dbReference>
<evidence type="ECO:0000256" key="6">
    <source>
        <dbReference type="ARBA" id="ARBA00022490"/>
    </source>
</evidence>
<evidence type="ECO:0000259" key="26">
    <source>
        <dbReference type="PROSITE" id="PS50146"/>
    </source>
</evidence>
<dbReference type="UniPathway" id="UPA00230"/>
<dbReference type="Gene3D" id="1.10.150.50">
    <property type="entry name" value="Transcription Factor, Ets-1"/>
    <property type="match status" value="1"/>
</dbReference>
<dbReference type="PANTHER" id="PTHR11255:SF30">
    <property type="entry name" value="DIACYLGLYCEROL KINASE DELTA"/>
    <property type="match status" value="1"/>
</dbReference>
<dbReference type="Pfam" id="PF00130">
    <property type="entry name" value="C1_1"/>
    <property type="match status" value="2"/>
</dbReference>
<evidence type="ECO:0000256" key="1">
    <source>
        <dbReference type="ARBA" id="ARBA00004236"/>
    </source>
</evidence>
<evidence type="ECO:0000256" key="22">
    <source>
        <dbReference type="SAM" id="MobiDB-lite"/>
    </source>
</evidence>
<dbReference type="GO" id="GO:0005737">
    <property type="term" value="C:cytoplasm"/>
    <property type="evidence" value="ECO:0007669"/>
    <property type="project" value="UniProtKB-SubCell"/>
</dbReference>
<keyword evidence="15 21" id="KW-0067">ATP-binding</keyword>
<dbReference type="PROSITE" id="PS00479">
    <property type="entry name" value="ZF_DAG_PE_1"/>
    <property type="match status" value="1"/>
</dbReference>
<dbReference type="SMART" id="SM00045">
    <property type="entry name" value="DAGKa"/>
    <property type="match status" value="1"/>
</dbReference>
<dbReference type="InterPro" id="IPR047478">
    <property type="entry name" value="C1_DGKdelta_rpt1"/>
</dbReference>
<evidence type="ECO:0000256" key="5">
    <source>
        <dbReference type="ARBA" id="ARBA00022475"/>
    </source>
</evidence>
<feature type="region of interest" description="Disordered" evidence="22">
    <location>
        <begin position="544"/>
        <end position="586"/>
    </location>
</feature>
<evidence type="ECO:0000256" key="3">
    <source>
        <dbReference type="ARBA" id="ARBA00005175"/>
    </source>
</evidence>
<reference evidence="27" key="1">
    <citation type="submission" date="2025-08" db="UniProtKB">
        <authorList>
            <consortium name="Ensembl"/>
        </authorList>
    </citation>
    <scope>IDENTIFICATION</scope>
</reference>
<dbReference type="FunFam" id="1.10.150.50:FF:000021">
    <property type="entry name" value="Diacylglycerol kinase"/>
    <property type="match status" value="1"/>
</dbReference>
<evidence type="ECO:0000313" key="28">
    <source>
        <dbReference type="Proteomes" id="UP000694521"/>
    </source>
</evidence>
<organism evidence="27 28">
    <name type="scientific">Anser cygnoides</name>
    <name type="common">Swan goose</name>
    <dbReference type="NCBI Taxonomy" id="8845"/>
    <lineage>
        <taxon>Eukaryota</taxon>
        <taxon>Metazoa</taxon>
        <taxon>Chordata</taxon>
        <taxon>Craniata</taxon>
        <taxon>Vertebrata</taxon>
        <taxon>Euteleostomi</taxon>
        <taxon>Archelosauria</taxon>
        <taxon>Archosauria</taxon>
        <taxon>Dinosauria</taxon>
        <taxon>Saurischia</taxon>
        <taxon>Theropoda</taxon>
        <taxon>Coelurosauria</taxon>
        <taxon>Aves</taxon>
        <taxon>Neognathae</taxon>
        <taxon>Galloanserae</taxon>
        <taxon>Anseriformes</taxon>
        <taxon>Anatidae</taxon>
        <taxon>Anserinae</taxon>
        <taxon>Anser</taxon>
    </lineage>
</organism>
<dbReference type="Ensembl" id="ENSACDT00005011479.1">
    <property type="protein sequence ID" value="ENSACDP00005009553.1"/>
    <property type="gene ID" value="ENSACDG00005006790.1"/>
</dbReference>
<evidence type="ECO:0000256" key="18">
    <source>
        <dbReference type="ARBA" id="ARBA00023371"/>
    </source>
</evidence>
<dbReference type="CDD" id="cd20893">
    <property type="entry name" value="C1_DGKdelta_rpt2"/>
    <property type="match status" value="1"/>
</dbReference>
<keyword evidence="6" id="KW-0963">Cytoplasm</keyword>
<dbReference type="InterPro" id="IPR013761">
    <property type="entry name" value="SAM/pointed_sf"/>
</dbReference>
<keyword evidence="11 21" id="KW-0547">Nucleotide-binding</keyword>
<keyword evidence="14" id="KW-0862">Zinc</keyword>
<dbReference type="GO" id="GO:0042803">
    <property type="term" value="F:protein homodimerization activity"/>
    <property type="evidence" value="ECO:0007669"/>
    <property type="project" value="InterPro"/>
</dbReference>
<comment type="catalytic activity">
    <reaction evidence="18">
        <text>1,2-di-(9Z-octadecenoyl)-sn-glycerol + ATP = 1,2-di-(9Z-octadecenoyl)-sn-glycero-3-phosphate + ADP + H(+)</text>
        <dbReference type="Rhea" id="RHEA:40327"/>
        <dbReference type="ChEBI" id="CHEBI:15378"/>
        <dbReference type="ChEBI" id="CHEBI:30616"/>
        <dbReference type="ChEBI" id="CHEBI:52333"/>
        <dbReference type="ChEBI" id="CHEBI:74546"/>
        <dbReference type="ChEBI" id="CHEBI:456216"/>
    </reaction>
    <physiologicalReaction direction="left-to-right" evidence="18">
        <dbReference type="Rhea" id="RHEA:40328"/>
    </physiologicalReaction>
</comment>
<evidence type="ECO:0000259" key="23">
    <source>
        <dbReference type="PROSITE" id="PS50003"/>
    </source>
</evidence>
<dbReference type="Pfam" id="PF00609">
    <property type="entry name" value="DAGK_acc"/>
    <property type="match status" value="1"/>
</dbReference>
<feature type="domain" description="Phorbol-ester/DAG-type" evidence="24">
    <location>
        <begin position="241"/>
        <end position="292"/>
    </location>
</feature>
<dbReference type="InterPro" id="IPR002219">
    <property type="entry name" value="PKC_DAG/PE"/>
</dbReference>
<keyword evidence="16" id="KW-0443">Lipid metabolism</keyword>
<dbReference type="GO" id="GO:0004143">
    <property type="term" value="F:ATP-dependent diacylglycerol kinase activity"/>
    <property type="evidence" value="ECO:0007669"/>
    <property type="project" value="UniProtKB-EC"/>
</dbReference>
<dbReference type="InterPro" id="IPR037607">
    <property type="entry name" value="DGK"/>
</dbReference>
<dbReference type="SMART" id="SM00109">
    <property type="entry name" value="C1"/>
    <property type="match status" value="2"/>
</dbReference>
<evidence type="ECO:0000256" key="14">
    <source>
        <dbReference type="ARBA" id="ARBA00022833"/>
    </source>
</evidence>
<dbReference type="PROSITE" id="PS50081">
    <property type="entry name" value="ZF_DAG_PE_2"/>
    <property type="match status" value="2"/>
</dbReference>
<evidence type="ECO:0000256" key="16">
    <source>
        <dbReference type="ARBA" id="ARBA00023098"/>
    </source>
</evidence>
<keyword evidence="10" id="KW-0677">Repeat</keyword>
<feature type="domain" description="PH" evidence="23">
    <location>
        <begin position="59"/>
        <end position="152"/>
    </location>
</feature>
<dbReference type="FunFam" id="3.30.60.20:FF:000002">
    <property type="entry name" value="Diacylglycerol kinase"/>
    <property type="match status" value="1"/>
</dbReference>
<feature type="domain" description="DAGKc" evidence="26">
    <location>
        <begin position="319"/>
        <end position="454"/>
    </location>
</feature>
<dbReference type="Pfam" id="PF00169">
    <property type="entry name" value="PH"/>
    <property type="match status" value="1"/>
</dbReference>
<dbReference type="Gene3D" id="3.40.50.10330">
    <property type="entry name" value="Probable inorganic polyphosphate/atp-NAD kinase, domain 1"/>
    <property type="match status" value="1"/>
</dbReference>
<evidence type="ECO:0000256" key="4">
    <source>
        <dbReference type="ARBA" id="ARBA00009280"/>
    </source>
</evidence>
<keyword evidence="5" id="KW-1003">Cell membrane</keyword>
<dbReference type="SMART" id="SM00233">
    <property type="entry name" value="PH"/>
    <property type="match status" value="1"/>
</dbReference>
<evidence type="ECO:0000256" key="21">
    <source>
        <dbReference type="RuleBase" id="RU361128"/>
    </source>
</evidence>
<dbReference type="PROSITE" id="PS50146">
    <property type="entry name" value="DAGK"/>
    <property type="match status" value="1"/>
</dbReference>
<dbReference type="FunFam" id="2.30.29.30:FF:000060">
    <property type="entry name" value="Diacylglycerol kinase"/>
    <property type="match status" value="1"/>
</dbReference>
<dbReference type="PROSITE" id="PS50105">
    <property type="entry name" value="SAM_DOMAIN"/>
    <property type="match status" value="1"/>
</dbReference>
<keyword evidence="8 21" id="KW-0808">Transferase</keyword>
<evidence type="ECO:0000259" key="25">
    <source>
        <dbReference type="PROSITE" id="PS50105"/>
    </source>
</evidence>
<dbReference type="GO" id="GO:0005886">
    <property type="term" value="C:plasma membrane"/>
    <property type="evidence" value="ECO:0007669"/>
    <property type="project" value="UniProtKB-SubCell"/>
</dbReference>
<dbReference type="GO" id="GO:0008270">
    <property type="term" value="F:zinc ion binding"/>
    <property type="evidence" value="ECO:0007669"/>
    <property type="project" value="UniProtKB-KW"/>
</dbReference>
<dbReference type="GO" id="GO:0046982">
    <property type="term" value="F:protein heterodimerization activity"/>
    <property type="evidence" value="ECO:0007669"/>
    <property type="project" value="InterPro"/>
</dbReference>
<dbReference type="SMART" id="SM00454">
    <property type="entry name" value="SAM"/>
    <property type="match status" value="1"/>
</dbReference>
<dbReference type="InterPro" id="IPR011993">
    <property type="entry name" value="PH-like_dom_sf"/>
</dbReference>
<dbReference type="SMART" id="SM00046">
    <property type="entry name" value="DAGKc"/>
    <property type="match status" value="1"/>
</dbReference>
<dbReference type="InterPro" id="IPR001660">
    <property type="entry name" value="SAM"/>
</dbReference>
<keyword evidence="13 21" id="KW-0418">Kinase</keyword>
<dbReference type="FunFam" id="2.60.200.40:FF:000001">
    <property type="entry name" value="Diacylglycerol kinase"/>
    <property type="match status" value="1"/>
</dbReference>
<dbReference type="Gene3D" id="2.30.29.30">
    <property type="entry name" value="Pleckstrin-homology domain (PH domain)/Phosphotyrosine-binding domain (PTB)"/>
    <property type="match status" value="1"/>
</dbReference>
<keyword evidence="7" id="KW-0597">Phosphoprotein</keyword>
<evidence type="ECO:0000259" key="24">
    <source>
        <dbReference type="PROSITE" id="PS50081"/>
    </source>
</evidence>
<dbReference type="InterPro" id="IPR001849">
    <property type="entry name" value="PH_domain"/>
</dbReference>
<comment type="similarity">
    <text evidence="4 21">Belongs to the eukaryotic diacylglycerol kinase family.</text>
</comment>
<evidence type="ECO:0000256" key="2">
    <source>
        <dbReference type="ARBA" id="ARBA00004496"/>
    </source>
</evidence>
<dbReference type="FunFam" id="3.40.50.10330:FF:000001">
    <property type="entry name" value="Diacylglycerol kinase"/>
    <property type="match status" value="1"/>
</dbReference>
<proteinExistence type="inferred from homology"/>
<dbReference type="InterPro" id="IPR000756">
    <property type="entry name" value="Diacylglycerol_kin_accessory"/>
</dbReference>
<feature type="domain" description="SAM" evidence="25">
    <location>
        <begin position="1002"/>
        <end position="1065"/>
    </location>
</feature>
<comment type="catalytic activity">
    <reaction evidence="19">
        <text>a 1,2-diacyl-sn-glycerol + ATP = a 1,2-diacyl-sn-glycero-3-phosphate + ADP + H(+)</text>
        <dbReference type="Rhea" id="RHEA:10272"/>
        <dbReference type="ChEBI" id="CHEBI:15378"/>
        <dbReference type="ChEBI" id="CHEBI:17815"/>
        <dbReference type="ChEBI" id="CHEBI:30616"/>
        <dbReference type="ChEBI" id="CHEBI:58608"/>
        <dbReference type="ChEBI" id="CHEBI:456216"/>
        <dbReference type="EC" id="2.7.1.107"/>
    </reaction>
    <physiologicalReaction direction="left-to-right" evidence="19">
        <dbReference type="Rhea" id="RHEA:10273"/>
    </physiologicalReaction>
</comment>
<sequence>MGLCMLVCQPSYKAVKKKKKAVCVDSFGTPALGNGSQPERTEAEPRLSEEYQMLELDITIIKEGMLMKQTSSFQRWKRRYFKLRGRTLYYAKTAKSIIFDEVDLTDASVAESSTKNVNNSFTIITPCRKLILCADNRKEMEDWIAALKTVQNREHFESTQYSMDHFSGMHNWYACSHARPTYCNVCREALSGVTSHGLSCEVCKFKAHKRCAVRATNNCKWTTLASIGKDIIEDEDGISMPHQWLEGNLPVSAKCTVCDKTCGSVLRLQDWRCLWCKAMVHTACKELLPNKCPLGLCKVSVIPPTALNSIDSDATCPPSCTSPLLVFVNSKSGDNQGVKFLRRFKQLLNPAQVFDLMNGGPHLGLRLFQKFDTFRILVCGGDGSVGWVLSEIDSLNLHKQCQLGVLPLGTGNDLARVLGWGSACDDDTQLPQILEKLERASTKMLDRWSIMVYETKLPRQASTSTILFYEDSVAAHLSKILTSDQHSVVISSAKVLCETVKDFVARVGKAYEKATESSEESEVMARKCSVLKEKLDSLLKTLNDESQASSSLPNPPPTIAEETEDGDGSGSACDSSSDRSVGSSCTARPQIFRPREQLMLRANSLKKAIRQIIEHAEKGNMLGVLLVAYCELLRIFPIVNFPTDIRAGMSGSLPGSSVISRLLIHADPFNSDVFFFLFDSECYTEKCVMNNYFGIGLDAKISLDFNNKRDEHPEKCRSRTKNMMWYGVLGTKELLHRTYKNLEQKVLLECDGRPIPLPSLQGIAVLNIPSYAGGTNFWGGTKEDDTFTAPSFDDKILEVVAVFGSMQMAVSRVINLQHHRIAQCRTVKIAILGEEGVPVQVDGEAWIQPPGYIWIVHKNRAQTLTRDRAFESTLKSWEDKQKCELSRPSSFSLQPEIMSEEESTQINQFGQAAGALIHRVTAVHFLLKGGTALFSKEFQDKRHDYTFHHVAFNSALLPFLIQQLDPPQKEQLQAALADMDLQLRKLADIPWLWQLMEPFHLWGTEEVAAWLEHLSLCEYKDIFIRHDVRGSELLHLERRDLKDLGVTKVGHMKRILHGIKELSRNTPVSEV</sequence>
<dbReference type="CDD" id="cd09575">
    <property type="entry name" value="SAM_DGK-delta"/>
    <property type="match status" value="1"/>
</dbReference>
<keyword evidence="17" id="KW-0472">Membrane</keyword>
<dbReference type="CDD" id="cd13274">
    <property type="entry name" value="PH_DGK_type2"/>
    <property type="match status" value="1"/>
</dbReference>
<keyword evidence="12" id="KW-0863">Zinc-finger</keyword>
<dbReference type="GO" id="GO:0007200">
    <property type="term" value="P:phospholipase C-activating G protein-coupled receptor signaling pathway"/>
    <property type="evidence" value="ECO:0007669"/>
    <property type="project" value="InterPro"/>
</dbReference>
<dbReference type="InterPro" id="IPR047477">
    <property type="entry name" value="C1_DGKdelta_rpt2"/>
</dbReference>
<protein>
    <recommendedName>
        <fullName evidence="21">Diacylglycerol kinase</fullName>
        <shortName evidence="21">DAG kinase</shortName>
        <ecNumber evidence="21">2.7.1.107</ecNumber>
    </recommendedName>
</protein>
<evidence type="ECO:0000256" key="12">
    <source>
        <dbReference type="ARBA" id="ARBA00022771"/>
    </source>
</evidence>
<dbReference type="AlphaFoldDB" id="A0A8B9DMV3"/>
<name>A0A8B9DMV3_ANSCY</name>
<evidence type="ECO:0000256" key="20">
    <source>
        <dbReference type="ARBA" id="ARBA00060536"/>
    </source>
</evidence>
<comment type="pathway">
    <text evidence="20">Glycerolipid metabolism.</text>
</comment>
<dbReference type="Gene3D" id="3.30.60.20">
    <property type="match status" value="2"/>
</dbReference>
<feature type="compositionally biased region" description="Low complexity" evidence="22">
    <location>
        <begin position="570"/>
        <end position="584"/>
    </location>
</feature>
<evidence type="ECO:0000256" key="15">
    <source>
        <dbReference type="ARBA" id="ARBA00022840"/>
    </source>
</evidence>
<dbReference type="InterPro" id="IPR046349">
    <property type="entry name" value="C1-like_sf"/>
</dbReference>
<feature type="domain" description="Phorbol-ester/DAG-type" evidence="24">
    <location>
        <begin position="169"/>
        <end position="219"/>
    </location>
</feature>
<dbReference type="SUPFAM" id="SSF47769">
    <property type="entry name" value="SAM/Pointed domain"/>
    <property type="match status" value="1"/>
</dbReference>
<accession>A0A8B9DMV3</accession>
<dbReference type="Pfam" id="PF07647">
    <property type="entry name" value="SAM_2"/>
    <property type="match status" value="1"/>
</dbReference>
<evidence type="ECO:0000256" key="19">
    <source>
        <dbReference type="ARBA" id="ARBA00023411"/>
    </source>
</evidence>
<dbReference type="InterPro" id="IPR017438">
    <property type="entry name" value="ATP-NAD_kinase_N"/>
</dbReference>
<dbReference type="InterPro" id="IPR001206">
    <property type="entry name" value="Diacylglycerol_kinase_cat_dom"/>
</dbReference>
<dbReference type="InterPro" id="IPR037606">
    <property type="entry name" value="DGK-delta_SAM"/>
</dbReference>
<evidence type="ECO:0000256" key="9">
    <source>
        <dbReference type="ARBA" id="ARBA00022723"/>
    </source>
</evidence>
<evidence type="ECO:0000256" key="17">
    <source>
        <dbReference type="ARBA" id="ARBA00023136"/>
    </source>
</evidence>
<evidence type="ECO:0000256" key="11">
    <source>
        <dbReference type="ARBA" id="ARBA00022741"/>
    </source>
</evidence>
<dbReference type="GO" id="GO:0046486">
    <property type="term" value="P:glycerolipid metabolic process"/>
    <property type="evidence" value="ECO:0007669"/>
    <property type="project" value="UniProtKB-UniPathway"/>
</dbReference>
<evidence type="ECO:0000256" key="8">
    <source>
        <dbReference type="ARBA" id="ARBA00022679"/>
    </source>
</evidence>
<comment type="subcellular location">
    <subcellularLocation>
        <location evidence="1">Cell membrane</location>
    </subcellularLocation>
    <subcellularLocation>
        <location evidence="2">Cytoplasm</location>
    </subcellularLocation>
</comment>
<comment type="pathway">
    <text evidence="3">Lipid metabolism; glycerolipid metabolism.</text>
</comment>
<evidence type="ECO:0000256" key="13">
    <source>
        <dbReference type="ARBA" id="ARBA00022777"/>
    </source>
</evidence>
<evidence type="ECO:0000256" key="10">
    <source>
        <dbReference type="ARBA" id="ARBA00022737"/>
    </source>
</evidence>
<dbReference type="PROSITE" id="PS50003">
    <property type="entry name" value="PH_DOMAIN"/>
    <property type="match status" value="1"/>
</dbReference>
<evidence type="ECO:0000256" key="7">
    <source>
        <dbReference type="ARBA" id="ARBA00022553"/>
    </source>
</evidence>